<dbReference type="GO" id="GO:0004350">
    <property type="term" value="F:glutamate-5-semialdehyde dehydrogenase activity"/>
    <property type="evidence" value="ECO:0007669"/>
    <property type="project" value="UniProtKB-UniRule"/>
</dbReference>
<dbReference type="InterPro" id="IPR016161">
    <property type="entry name" value="Ald_DH/histidinol_DH"/>
</dbReference>
<dbReference type="FunFam" id="3.40.309.10:FF:000006">
    <property type="entry name" value="Gamma-glutamyl phosphate reductase"/>
    <property type="match status" value="1"/>
</dbReference>
<evidence type="ECO:0000256" key="2">
    <source>
        <dbReference type="ARBA" id="ARBA00022605"/>
    </source>
</evidence>
<dbReference type="GO" id="GO:0005737">
    <property type="term" value="C:cytoplasm"/>
    <property type="evidence" value="ECO:0007669"/>
    <property type="project" value="UniProtKB-SubCell"/>
</dbReference>
<comment type="similarity">
    <text evidence="7">Belongs to the gamma-glutamyl phosphate reductase family.</text>
</comment>
<dbReference type="InterPro" id="IPR016163">
    <property type="entry name" value="Ald_DH_C"/>
</dbReference>
<dbReference type="NCBIfam" id="NF001221">
    <property type="entry name" value="PRK00197.1"/>
    <property type="match status" value="1"/>
</dbReference>
<comment type="subcellular location">
    <subcellularLocation>
        <location evidence="7">Cytoplasm</location>
    </subcellularLocation>
</comment>
<dbReference type="NCBIfam" id="TIGR00407">
    <property type="entry name" value="proA"/>
    <property type="match status" value="1"/>
</dbReference>
<comment type="pathway">
    <text evidence="1 7">Amino-acid biosynthesis; L-proline biosynthesis; L-glutamate 5-semialdehyde from L-glutamate: step 2/2.</text>
</comment>
<dbReference type="InterPro" id="IPR015590">
    <property type="entry name" value="Aldehyde_DH_dom"/>
</dbReference>
<protein>
    <recommendedName>
        <fullName evidence="7">Gamma-glutamyl phosphate reductase</fullName>
        <shortName evidence="7">GPR</shortName>
        <ecNumber evidence="7">1.2.1.41</ecNumber>
    </recommendedName>
    <alternativeName>
        <fullName evidence="7">Glutamate-5-semialdehyde dehydrogenase</fullName>
    </alternativeName>
    <alternativeName>
        <fullName evidence="7">Glutamyl-gamma-semialdehyde dehydrogenase</fullName>
        <shortName evidence="7">GSA dehydrogenase</shortName>
    </alternativeName>
</protein>
<keyword evidence="7" id="KW-0963">Cytoplasm</keyword>
<accession>A0A0U2XHN4</accession>
<dbReference type="GO" id="GO:0055129">
    <property type="term" value="P:L-proline biosynthetic process"/>
    <property type="evidence" value="ECO:0007669"/>
    <property type="project" value="UniProtKB-UniRule"/>
</dbReference>
<dbReference type="PIRSF" id="PIRSF000151">
    <property type="entry name" value="GPR"/>
    <property type="match status" value="1"/>
</dbReference>
<dbReference type="CDD" id="cd07079">
    <property type="entry name" value="ALDH_F18-19_ProA-GPR"/>
    <property type="match status" value="1"/>
</dbReference>
<proteinExistence type="inferred from homology"/>
<evidence type="ECO:0000256" key="5">
    <source>
        <dbReference type="ARBA" id="ARBA00023002"/>
    </source>
</evidence>
<dbReference type="AlphaFoldDB" id="A0A0U2XHN4"/>
<evidence type="ECO:0000256" key="1">
    <source>
        <dbReference type="ARBA" id="ARBA00004985"/>
    </source>
</evidence>
<keyword evidence="10" id="KW-1185">Reference proteome</keyword>
<dbReference type="GO" id="GO:0050661">
    <property type="term" value="F:NADP binding"/>
    <property type="evidence" value="ECO:0007669"/>
    <property type="project" value="InterPro"/>
</dbReference>
<keyword evidence="4 7" id="KW-0521">NADP</keyword>
<dbReference type="Gene3D" id="3.40.309.10">
    <property type="entry name" value="Aldehyde Dehydrogenase, Chain A, domain 2"/>
    <property type="match status" value="1"/>
</dbReference>
<dbReference type="STRING" id="200991.AUC31_10840"/>
<dbReference type="EC" id="1.2.1.41" evidence="7"/>
<name>A0A0U2XHN4_9BACL</name>
<dbReference type="RefSeq" id="WP_058382367.1">
    <property type="nucleotide sequence ID" value="NZ_CP013659.2"/>
</dbReference>
<organism evidence="9 10">
    <name type="scientific">Planococcus rifietoensis</name>
    <dbReference type="NCBI Taxonomy" id="200991"/>
    <lineage>
        <taxon>Bacteria</taxon>
        <taxon>Bacillati</taxon>
        <taxon>Bacillota</taxon>
        <taxon>Bacilli</taxon>
        <taxon>Bacillales</taxon>
        <taxon>Caryophanaceae</taxon>
        <taxon>Planococcus</taxon>
    </lineage>
</organism>
<dbReference type="InterPro" id="IPR000965">
    <property type="entry name" value="GPR_dom"/>
</dbReference>
<feature type="domain" description="Aldehyde dehydrogenase" evidence="8">
    <location>
        <begin position="14"/>
        <end position="306"/>
    </location>
</feature>
<evidence type="ECO:0000256" key="6">
    <source>
        <dbReference type="ARBA" id="ARBA00049024"/>
    </source>
</evidence>
<dbReference type="InterPro" id="IPR012134">
    <property type="entry name" value="Glu-5-SA_DH"/>
</dbReference>
<dbReference type="KEGG" id="prt:AUC31_10840"/>
<dbReference type="PANTHER" id="PTHR11063">
    <property type="entry name" value="GLUTAMATE SEMIALDEHYDE DEHYDROGENASE"/>
    <property type="match status" value="1"/>
</dbReference>
<evidence type="ECO:0000256" key="4">
    <source>
        <dbReference type="ARBA" id="ARBA00022857"/>
    </source>
</evidence>
<evidence type="ECO:0000313" key="10">
    <source>
        <dbReference type="Proteomes" id="UP000067683"/>
    </source>
</evidence>
<dbReference type="Pfam" id="PF00171">
    <property type="entry name" value="Aldedh"/>
    <property type="match status" value="1"/>
</dbReference>
<comment type="catalytic activity">
    <reaction evidence="6 7">
        <text>L-glutamate 5-semialdehyde + phosphate + NADP(+) = L-glutamyl 5-phosphate + NADPH + H(+)</text>
        <dbReference type="Rhea" id="RHEA:19541"/>
        <dbReference type="ChEBI" id="CHEBI:15378"/>
        <dbReference type="ChEBI" id="CHEBI:43474"/>
        <dbReference type="ChEBI" id="CHEBI:57783"/>
        <dbReference type="ChEBI" id="CHEBI:58066"/>
        <dbReference type="ChEBI" id="CHEBI:58274"/>
        <dbReference type="ChEBI" id="CHEBI:58349"/>
        <dbReference type="EC" id="1.2.1.41"/>
    </reaction>
</comment>
<dbReference type="OrthoDB" id="9809970at2"/>
<keyword evidence="2 7" id="KW-0028">Amino-acid biosynthesis</keyword>
<dbReference type="HAMAP" id="MF_00412">
    <property type="entry name" value="ProA"/>
    <property type="match status" value="1"/>
</dbReference>
<dbReference type="EMBL" id="CP013659">
    <property type="protein sequence ID" value="ALS75664.1"/>
    <property type="molecule type" value="Genomic_DNA"/>
</dbReference>
<dbReference type="Proteomes" id="UP000067683">
    <property type="component" value="Chromosome"/>
</dbReference>
<gene>
    <name evidence="7 9" type="primary">proA</name>
    <name evidence="9" type="ORF">AUC31_10840</name>
</gene>
<dbReference type="InterPro" id="IPR016162">
    <property type="entry name" value="Ald_DH_N"/>
</dbReference>
<evidence type="ECO:0000259" key="8">
    <source>
        <dbReference type="Pfam" id="PF00171"/>
    </source>
</evidence>
<evidence type="ECO:0000256" key="7">
    <source>
        <dbReference type="HAMAP-Rule" id="MF_00412"/>
    </source>
</evidence>
<evidence type="ECO:0000313" key="9">
    <source>
        <dbReference type="EMBL" id="ALS75664.1"/>
    </source>
</evidence>
<evidence type="ECO:0000256" key="3">
    <source>
        <dbReference type="ARBA" id="ARBA00022650"/>
    </source>
</evidence>
<dbReference type="SUPFAM" id="SSF53720">
    <property type="entry name" value="ALDH-like"/>
    <property type="match status" value="1"/>
</dbReference>
<dbReference type="UniPathway" id="UPA00098">
    <property type="reaction ID" value="UER00360"/>
</dbReference>
<comment type="function">
    <text evidence="7">Catalyzes the NADPH-dependent reduction of L-glutamate 5-phosphate into L-glutamate 5-semialdehyde and phosphate. The product spontaneously undergoes cyclization to form 1-pyrroline-5-carboxylate.</text>
</comment>
<sequence length="425" mass="46054">MTEVLQKEAALETELVQKAKKAKAAAGELAKADTTLKNKALELISQQLMAEKAFILKENLKDIEAGRANGMSESLVDRLKLDEERLADMADALIQLTKLTDPVGEVLEHWQQPNGLDMTKVRVPLGVVGMIYEARPNVTVDASSLCLKTGNAVVLRGSSTAIHSNTAIVAVIHRALEQSELPVDSVQLLEDTSREAASAMFKLNDYLDVLIPRGGANLIKTVVANSTVPVLETGAGNCHVYIDETADKDMAIEIALNAKTQRPSVCNSCETILVHEKWAEQHLPELIEALQAKDVKIHGDEKAQQSGSGIIPAEEADWGTEYLAYELALKTVGSVDEVVKHINQYGTKHSEAIISEQAESVQQFFTEVDAAAVYHNASTRFTDGFEFGFGAEIGISTQKLHARGPMGLPALTSTKYLIKGNGQTK</sequence>
<keyword evidence="5 7" id="KW-0560">Oxidoreductase</keyword>
<dbReference type="PANTHER" id="PTHR11063:SF8">
    <property type="entry name" value="DELTA-1-PYRROLINE-5-CARBOXYLATE SYNTHASE"/>
    <property type="match status" value="1"/>
</dbReference>
<reference evidence="9" key="1">
    <citation type="submission" date="2016-01" db="EMBL/GenBank/DDBJ databases">
        <title>Complete genome of Planococcus rifietoensis type strain M8.</title>
        <authorList>
            <person name="See-Too W.S."/>
        </authorList>
    </citation>
    <scope>NUCLEOTIDE SEQUENCE [LARGE SCALE GENOMIC DNA]</scope>
    <source>
        <strain evidence="9">M8</strain>
    </source>
</reference>
<keyword evidence="3 7" id="KW-0641">Proline biosynthesis</keyword>
<dbReference type="Gene3D" id="3.40.605.10">
    <property type="entry name" value="Aldehyde Dehydrogenase, Chain A, domain 1"/>
    <property type="match status" value="1"/>
</dbReference>